<organism evidence="1">
    <name type="scientific">viral metagenome</name>
    <dbReference type="NCBI Taxonomy" id="1070528"/>
    <lineage>
        <taxon>unclassified sequences</taxon>
        <taxon>metagenomes</taxon>
        <taxon>organismal metagenomes</taxon>
    </lineage>
</organism>
<sequence>MNYYILPKKNDKISINITTANVEKLEPYVSSSVYHYMSLCLRQIEDNKKKDNMINYDLIYKISNPYEFIFSNVPGLKYSVSKLKPLNNIFYIFMEILVNFNILDFFNNSEIKTFFYGKNISSTIECMNMLREDYNDVYQFHSEIQEITSEDFKSSEKKSFDFMFFELKNYVNEEQANEYIISMIRCLQRILIYQKKNGICVIKLNNLFYKPLIDILYILTNLYDKIYIVKMNTTNIVNGERIIVCKNFIQNDEYWVEHDSIKYLGLANDLQLQLENINKSEKSGELIESIIENKLPYYFINKIEDSNVNIGHSQIEQLDLILYMIKNKNRDDKIETIKKNNIVKCVQWCEKYKIPYNKCIDKINIFLPCANYIAETIEDIDNKIQNDVDEDDVDYEFISKILTNNNDTIIDEVRI</sequence>
<evidence type="ECO:0000313" key="1">
    <source>
        <dbReference type="EMBL" id="QHT14963.1"/>
    </source>
</evidence>
<proteinExistence type="predicted"/>
<protein>
    <recommendedName>
        <fullName evidence="2">Ribosomal RNA methyltransferase FtsJ domain-containing protein</fullName>
    </recommendedName>
</protein>
<name>A0A6C0DER8_9ZZZZ</name>
<evidence type="ECO:0008006" key="2">
    <source>
        <dbReference type="Google" id="ProtNLM"/>
    </source>
</evidence>
<reference evidence="1" key="1">
    <citation type="journal article" date="2020" name="Nature">
        <title>Giant virus diversity and host interactions through global metagenomics.</title>
        <authorList>
            <person name="Schulz F."/>
            <person name="Roux S."/>
            <person name="Paez-Espino D."/>
            <person name="Jungbluth S."/>
            <person name="Walsh D.A."/>
            <person name="Denef V.J."/>
            <person name="McMahon K.D."/>
            <person name="Konstantinidis K.T."/>
            <person name="Eloe-Fadrosh E.A."/>
            <person name="Kyrpides N.C."/>
            <person name="Woyke T."/>
        </authorList>
    </citation>
    <scope>NUCLEOTIDE SEQUENCE</scope>
    <source>
        <strain evidence="1">GVMAG-M-3300023174-144</strain>
    </source>
</reference>
<dbReference type="EMBL" id="MN739598">
    <property type="protein sequence ID" value="QHT14963.1"/>
    <property type="molecule type" value="Genomic_DNA"/>
</dbReference>
<dbReference type="AlphaFoldDB" id="A0A6C0DER8"/>
<accession>A0A6C0DER8</accession>
<dbReference type="Gene3D" id="3.40.50.12760">
    <property type="match status" value="1"/>
</dbReference>